<dbReference type="AlphaFoldDB" id="A0A2H1KZU3"/>
<dbReference type="InterPro" id="IPR052156">
    <property type="entry name" value="BCAA_Transport_ATP-bd_LivF"/>
</dbReference>
<dbReference type="SUPFAM" id="SSF52540">
    <property type="entry name" value="P-loop containing nucleoside triphosphate hydrolases"/>
    <property type="match status" value="1"/>
</dbReference>
<dbReference type="PANTHER" id="PTHR43820">
    <property type="entry name" value="HIGH-AFFINITY BRANCHED-CHAIN AMINO ACID TRANSPORT ATP-BINDING PROTEIN LIVF"/>
    <property type="match status" value="1"/>
</dbReference>
<dbReference type="Gene3D" id="3.40.50.300">
    <property type="entry name" value="P-loop containing nucleotide triphosphate hydrolases"/>
    <property type="match status" value="1"/>
</dbReference>
<evidence type="ECO:0000256" key="1">
    <source>
        <dbReference type="ARBA" id="ARBA00005417"/>
    </source>
</evidence>
<reference evidence="6 7" key="1">
    <citation type="submission" date="2017-03" db="EMBL/GenBank/DDBJ databases">
        <authorList>
            <person name="Afonso C.L."/>
            <person name="Miller P.J."/>
            <person name="Scott M.A."/>
            <person name="Spackman E."/>
            <person name="Goraichik I."/>
            <person name="Dimitrov K.M."/>
            <person name="Suarez D.L."/>
            <person name="Swayne D.E."/>
        </authorList>
    </citation>
    <scope>NUCLEOTIDE SEQUENCE [LARGE SCALE GENOMIC DNA]</scope>
    <source>
        <strain evidence="7">8(6)</strain>
    </source>
</reference>
<evidence type="ECO:0000259" key="5">
    <source>
        <dbReference type="Pfam" id="PF00005"/>
    </source>
</evidence>
<keyword evidence="3" id="KW-0029">Amino-acid transport</keyword>
<evidence type="ECO:0000256" key="3">
    <source>
        <dbReference type="ARBA" id="ARBA00022970"/>
    </source>
</evidence>
<accession>A0A2H1KZU3</accession>
<name>A0A2H1KZU3_BREAU</name>
<evidence type="ECO:0000313" key="6">
    <source>
        <dbReference type="EMBL" id="SMY05283.1"/>
    </source>
</evidence>
<protein>
    <submittedName>
        <fullName evidence="6">ABC transporter</fullName>
    </submittedName>
</protein>
<dbReference type="GO" id="GO:0005524">
    <property type="term" value="F:ATP binding"/>
    <property type="evidence" value="ECO:0007669"/>
    <property type="project" value="InterPro"/>
</dbReference>
<dbReference type="InterPro" id="IPR027417">
    <property type="entry name" value="P-loop_NTPase"/>
</dbReference>
<sequence>MARKATHILVSTGGPKDATESAGAQGRADSADGTAASANAPLLQTTDVVLAYGKAQILDGISLTPEPGDCTLLLGESGSGKTTLSRCIAGLNDDYSGTVALRGTELAKSTRKRTNEQRVGIHLPVTVLLTQPA</sequence>
<dbReference type="InterPro" id="IPR003439">
    <property type="entry name" value="ABC_transporter-like_ATP-bd"/>
</dbReference>
<dbReference type="GO" id="GO:0015658">
    <property type="term" value="F:branched-chain amino acid transmembrane transporter activity"/>
    <property type="evidence" value="ECO:0007669"/>
    <property type="project" value="TreeGrafter"/>
</dbReference>
<dbReference type="RefSeq" id="WP_257949562.1">
    <property type="nucleotide sequence ID" value="NZ_CP025332.1"/>
</dbReference>
<dbReference type="GO" id="GO:0015807">
    <property type="term" value="P:L-amino acid transport"/>
    <property type="evidence" value="ECO:0007669"/>
    <property type="project" value="TreeGrafter"/>
</dbReference>
<dbReference type="GO" id="GO:0016887">
    <property type="term" value="F:ATP hydrolysis activity"/>
    <property type="evidence" value="ECO:0007669"/>
    <property type="project" value="InterPro"/>
</dbReference>
<feature type="region of interest" description="Disordered" evidence="4">
    <location>
        <begin position="1"/>
        <end position="34"/>
    </location>
</feature>
<keyword evidence="2" id="KW-0813">Transport</keyword>
<evidence type="ECO:0000256" key="4">
    <source>
        <dbReference type="SAM" id="MobiDB-lite"/>
    </source>
</evidence>
<dbReference type="Pfam" id="PF00005">
    <property type="entry name" value="ABC_tran"/>
    <property type="match status" value="1"/>
</dbReference>
<dbReference type="EMBL" id="FXZI01000037">
    <property type="protein sequence ID" value="SMY05283.1"/>
    <property type="molecule type" value="Genomic_DNA"/>
</dbReference>
<feature type="domain" description="ABC transporter" evidence="5">
    <location>
        <begin position="58"/>
        <end position="116"/>
    </location>
</feature>
<comment type="similarity">
    <text evidence="1">Belongs to the ABC transporter superfamily.</text>
</comment>
<evidence type="ECO:0000256" key="2">
    <source>
        <dbReference type="ARBA" id="ARBA00022448"/>
    </source>
</evidence>
<dbReference type="PANTHER" id="PTHR43820:SF4">
    <property type="entry name" value="HIGH-AFFINITY BRANCHED-CHAIN AMINO ACID TRANSPORT ATP-BINDING PROTEIN LIVF"/>
    <property type="match status" value="1"/>
</dbReference>
<gene>
    <name evidence="6" type="ORF">BAURA86_04021</name>
</gene>
<proteinExistence type="inferred from homology"/>
<organism evidence="6 7">
    <name type="scientific">Brevibacterium aurantiacum</name>
    <dbReference type="NCBI Taxonomy" id="273384"/>
    <lineage>
        <taxon>Bacteria</taxon>
        <taxon>Bacillati</taxon>
        <taxon>Actinomycetota</taxon>
        <taxon>Actinomycetes</taxon>
        <taxon>Micrococcales</taxon>
        <taxon>Brevibacteriaceae</taxon>
        <taxon>Brevibacterium</taxon>
    </lineage>
</organism>
<dbReference type="Proteomes" id="UP000234300">
    <property type="component" value="Unassembled WGS sequence"/>
</dbReference>
<evidence type="ECO:0000313" key="7">
    <source>
        <dbReference type="Proteomes" id="UP000234300"/>
    </source>
</evidence>